<reference evidence="2 3" key="1">
    <citation type="submission" date="2019-05" db="EMBL/GenBank/DDBJ databases">
        <title>Mikania micrantha, genome provides insights into the molecular mechanism of rapid growth.</title>
        <authorList>
            <person name="Liu B."/>
        </authorList>
    </citation>
    <scope>NUCLEOTIDE SEQUENCE [LARGE SCALE GENOMIC DNA]</scope>
    <source>
        <strain evidence="2">NLD-2019</strain>
        <tissue evidence="2">Leaf</tissue>
    </source>
</reference>
<dbReference type="Proteomes" id="UP000326396">
    <property type="component" value="Linkage Group LG10"/>
</dbReference>
<protein>
    <submittedName>
        <fullName evidence="2">Uncharacterized protein</fullName>
    </submittedName>
</protein>
<dbReference type="EMBL" id="SZYD01000002">
    <property type="protein sequence ID" value="KAD7117473.1"/>
    <property type="molecule type" value="Genomic_DNA"/>
</dbReference>
<gene>
    <name evidence="2" type="ORF">E3N88_04741</name>
</gene>
<evidence type="ECO:0000313" key="3">
    <source>
        <dbReference type="Proteomes" id="UP000326396"/>
    </source>
</evidence>
<feature type="region of interest" description="Disordered" evidence="1">
    <location>
        <begin position="1"/>
        <end position="67"/>
    </location>
</feature>
<evidence type="ECO:0000313" key="2">
    <source>
        <dbReference type="EMBL" id="KAD7117473.1"/>
    </source>
</evidence>
<dbReference type="AlphaFoldDB" id="A0A5N6PW72"/>
<feature type="compositionally biased region" description="Basic and acidic residues" evidence="1">
    <location>
        <begin position="13"/>
        <end position="22"/>
    </location>
</feature>
<organism evidence="2 3">
    <name type="scientific">Mikania micrantha</name>
    <name type="common">bitter vine</name>
    <dbReference type="NCBI Taxonomy" id="192012"/>
    <lineage>
        <taxon>Eukaryota</taxon>
        <taxon>Viridiplantae</taxon>
        <taxon>Streptophyta</taxon>
        <taxon>Embryophyta</taxon>
        <taxon>Tracheophyta</taxon>
        <taxon>Spermatophyta</taxon>
        <taxon>Magnoliopsida</taxon>
        <taxon>eudicotyledons</taxon>
        <taxon>Gunneridae</taxon>
        <taxon>Pentapetalae</taxon>
        <taxon>asterids</taxon>
        <taxon>campanulids</taxon>
        <taxon>Asterales</taxon>
        <taxon>Asteraceae</taxon>
        <taxon>Asteroideae</taxon>
        <taxon>Heliantheae alliance</taxon>
        <taxon>Eupatorieae</taxon>
        <taxon>Mikania</taxon>
    </lineage>
</organism>
<name>A0A5N6PW72_9ASTR</name>
<accession>A0A5N6PW72</accession>
<sequence length="114" mass="13103">MMERTLHKLRATRIVDGRRCNDEDTSSNTPAPGSPAAWPNTHTTDRSTRFIDGPNRNKSQVTETARRGCRATMLGTKEIDGGLQRREGRWWCSSMAERERVRERWCLIDGDGRR</sequence>
<keyword evidence="3" id="KW-1185">Reference proteome</keyword>
<comment type="caution">
    <text evidence="2">The sequence shown here is derived from an EMBL/GenBank/DDBJ whole genome shotgun (WGS) entry which is preliminary data.</text>
</comment>
<evidence type="ECO:0000256" key="1">
    <source>
        <dbReference type="SAM" id="MobiDB-lite"/>
    </source>
</evidence>
<proteinExistence type="predicted"/>